<organism evidence="13 14">
    <name type="scientific">Marinobacter iranensis</name>
    <dbReference type="NCBI Taxonomy" id="2962607"/>
    <lineage>
        <taxon>Bacteria</taxon>
        <taxon>Pseudomonadati</taxon>
        <taxon>Pseudomonadota</taxon>
        <taxon>Gammaproteobacteria</taxon>
        <taxon>Pseudomonadales</taxon>
        <taxon>Marinobacteraceae</taxon>
        <taxon>Marinobacter</taxon>
    </lineage>
</organism>
<evidence type="ECO:0000256" key="4">
    <source>
        <dbReference type="ARBA" id="ARBA00016337"/>
    </source>
</evidence>
<dbReference type="GO" id="GO:0016740">
    <property type="term" value="F:transferase activity"/>
    <property type="evidence" value="ECO:0007669"/>
    <property type="project" value="UniProtKB-KW"/>
</dbReference>
<evidence type="ECO:0000313" key="13">
    <source>
        <dbReference type="EMBL" id="MDF0749218.1"/>
    </source>
</evidence>
<accession>A0ABT5Y6C5</accession>
<name>A0ABT5Y6C5_9GAMM</name>
<keyword evidence="9 12" id="KW-0460">Magnesium</keyword>
<dbReference type="EMBL" id="JANCMW010000001">
    <property type="protein sequence ID" value="MDF0749218.1"/>
    <property type="molecule type" value="Genomic_DNA"/>
</dbReference>
<comment type="similarity">
    <text evidence="2 12">Belongs to the ApbE family.</text>
</comment>
<dbReference type="PANTHER" id="PTHR30040:SF2">
    <property type="entry name" value="FAD:PROTEIN FMN TRANSFERASE"/>
    <property type="match status" value="1"/>
</dbReference>
<dbReference type="PANTHER" id="PTHR30040">
    <property type="entry name" value="THIAMINE BIOSYNTHESIS LIPOPROTEIN APBE"/>
    <property type="match status" value="1"/>
</dbReference>
<dbReference type="EC" id="2.7.1.180" evidence="3 12"/>
<dbReference type="Proteomes" id="UP001143391">
    <property type="component" value="Unassembled WGS sequence"/>
</dbReference>
<evidence type="ECO:0000256" key="3">
    <source>
        <dbReference type="ARBA" id="ARBA00011955"/>
    </source>
</evidence>
<proteinExistence type="inferred from homology"/>
<sequence length="315" mass="34333">MLATPSAQAEWVRVSGTAMTTAIEMEFWAKDPVAASEAGDAVLALFDRIDRQMSRYREDSELSRVNREAASGPVEVSDSLFTVLQQSLRISELSSGAFDISFGSVGYLYDYRAKRQPSDDELAAGLARVNYKSVVLDPDANTVRFLDDGVRLDLGGIAKGYAVDRGIDILKSFGIRHARLSAGGDLRLLGDKRGKPWIVGIRDPRSETRNAMVLPLTDVAVSTSGDYERFFFDDNNERIHHILSPATGRPAKGVQSVTILGDDAMTTDGLSTAVFVLGAAKGLEMVNRLEGIDAIIIDEQRQVHYSEGLMAPEES</sequence>
<dbReference type="InterPro" id="IPR024932">
    <property type="entry name" value="ApbE"/>
</dbReference>
<evidence type="ECO:0000256" key="1">
    <source>
        <dbReference type="ARBA" id="ARBA00001946"/>
    </source>
</evidence>
<protein>
    <recommendedName>
        <fullName evidence="4 12">FAD:protein FMN transferase</fullName>
        <ecNumber evidence="3 12">2.7.1.180</ecNumber>
    </recommendedName>
    <alternativeName>
        <fullName evidence="10 12">Flavin transferase</fullName>
    </alternativeName>
</protein>
<keyword evidence="8 12" id="KW-0274">FAD</keyword>
<dbReference type="InterPro" id="IPR003374">
    <property type="entry name" value="ApbE-like_sf"/>
</dbReference>
<evidence type="ECO:0000256" key="12">
    <source>
        <dbReference type="PIRNR" id="PIRNR006268"/>
    </source>
</evidence>
<comment type="cofactor">
    <cofactor evidence="1">
        <name>Mg(2+)</name>
        <dbReference type="ChEBI" id="CHEBI:18420"/>
    </cofactor>
</comment>
<evidence type="ECO:0000256" key="6">
    <source>
        <dbReference type="ARBA" id="ARBA00022679"/>
    </source>
</evidence>
<keyword evidence="5 12" id="KW-0285">Flavoprotein</keyword>
<keyword evidence="14" id="KW-1185">Reference proteome</keyword>
<evidence type="ECO:0000313" key="14">
    <source>
        <dbReference type="Proteomes" id="UP001143391"/>
    </source>
</evidence>
<keyword evidence="6 12" id="KW-0808">Transferase</keyword>
<dbReference type="SUPFAM" id="SSF143631">
    <property type="entry name" value="ApbE-like"/>
    <property type="match status" value="1"/>
</dbReference>
<evidence type="ECO:0000256" key="7">
    <source>
        <dbReference type="ARBA" id="ARBA00022723"/>
    </source>
</evidence>
<dbReference type="RefSeq" id="WP_275704699.1">
    <property type="nucleotide sequence ID" value="NZ_JANCMW010000001.1"/>
</dbReference>
<evidence type="ECO:0000256" key="5">
    <source>
        <dbReference type="ARBA" id="ARBA00022630"/>
    </source>
</evidence>
<comment type="catalytic activity">
    <reaction evidence="11 12">
        <text>L-threonyl-[protein] + FAD = FMN-L-threonyl-[protein] + AMP + H(+)</text>
        <dbReference type="Rhea" id="RHEA:36847"/>
        <dbReference type="Rhea" id="RHEA-COMP:11060"/>
        <dbReference type="Rhea" id="RHEA-COMP:11061"/>
        <dbReference type="ChEBI" id="CHEBI:15378"/>
        <dbReference type="ChEBI" id="CHEBI:30013"/>
        <dbReference type="ChEBI" id="CHEBI:57692"/>
        <dbReference type="ChEBI" id="CHEBI:74257"/>
        <dbReference type="ChEBI" id="CHEBI:456215"/>
        <dbReference type="EC" id="2.7.1.180"/>
    </reaction>
</comment>
<keyword evidence="7 12" id="KW-0479">Metal-binding</keyword>
<dbReference type="Gene3D" id="3.10.520.10">
    <property type="entry name" value="ApbE-like domains"/>
    <property type="match status" value="1"/>
</dbReference>
<evidence type="ECO:0000256" key="10">
    <source>
        <dbReference type="ARBA" id="ARBA00031306"/>
    </source>
</evidence>
<dbReference type="Pfam" id="PF02424">
    <property type="entry name" value="ApbE"/>
    <property type="match status" value="1"/>
</dbReference>
<reference evidence="13" key="1">
    <citation type="submission" date="2022-07" db="EMBL/GenBank/DDBJ databases">
        <title>Marinobacter iranensis a new bacterium isolate from a hipersaline lake in Iran.</title>
        <authorList>
            <person name="Mohammad A.M.A."/>
            <person name="Cristina S.-P."/>
            <person name="Antonio V."/>
        </authorList>
    </citation>
    <scope>NUCLEOTIDE SEQUENCE</scope>
    <source>
        <strain evidence="13">71-i</strain>
    </source>
</reference>
<evidence type="ECO:0000256" key="2">
    <source>
        <dbReference type="ARBA" id="ARBA00008282"/>
    </source>
</evidence>
<gene>
    <name evidence="13" type="ORF">NLU14_03145</name>
</gene>
<evidence type="ECO:0000256" key="9">
    <source>
        <dbReference type="ARBA" id="ARBA00022842"/>
    </source>
</evidence>
<evidence type="ECO:0000256" key="11">
    <source>
        <dbReference type="ARBA" id="ARBA00048540"/>
    </source>
</evidence>
<comment type="caution">
    <text evidence="13">The sequence shown here is derived from an EMBL/GenBank/DDBJ whole genome shotgun (WGS) entry which is preliminary data.</text>
</comment>
<dbReference type="PIRSF" id="PIRSF006268">
    <property type="entry name" value="ApbE"/>
    <property type="match status" value="1"/>
</dbReference>
<evidence type="ECO:0000256" key="8">
    <source>
        <dbReference type="ARBA" id="ARBA00022827"/>
    </source>
</evidence>